<dbReference type="InterPro" id="IPR001148">
    <property type="entry name" value="CA_dom"/>
</dbReference>
<comment type="catalytic activity">
    <reaction evidence="8 9">
        <text>hydrogencarbonate + H(+) = CO2 + H2O</text>
        <dbReference type="Rhea" id="RHEA:10748"/>
        <dbReference type="ChEBI" id="CHEBI:15377"/>
        <dbReference type="ChEBI" id="CHEBI:15378"/>
        <dbReference type="ChEBI" id="CHEBI:16526"/>
        <dbReference type="ChEBI" id="CHEBI:17544"/>
        <dbReference type="EC" id="4.2.1.1"/>
    </reaction>
</comment>
<evidence type="ECO:0000256" key="4">
    <source>
        <dbReference type="ARBA" id="ARBA00012925"/>
    </source>
</evidence>
<evidence type="ECO:0000256" key="7">
    <source>
        <dbReference type="ARBA" id="ARBA00023239"/>
    </source>
</evidence>
<dbReference type="Proteomes" id="UP001447188">
    <property type="component" value="Unassembled WGS sequence"/>
</dbReference>
<evidence type="ECO:0000256" key="1">
    <source>
        <dbReference type="ARBA" id="ARBA00001947"/>
    </source>
</evidence>
<evidence type="ECO:0000256" key="9">
    <source>
        <dbReference type="RuleBase" id="RU367011"/>
    </source>
</evidence>
<feature type="signal peptide" evidence="9">
    <location>
        <begin position="1"/>
        <end position="21"/>
    </location>
</feature>
<dbReference type="SMART" id="SM01057">
    <property type="entry name" value="Carb_anhydrase"/>
    <property type="match status" value="1"/>
</dbReference>
<evidence type="ECO:0000256" key="2">
    <source>
        <dbReference type="ARBA" id="ARBA00002904"/>
    </source>
</evidence>
<keyword evidence="9" id="KW-0732">Signal</keyword>
<dbReference type="PANTHER" id="PTHR18952">
    <property type="entry name" value="CARBONIC ANHYDRASE"/>
    <property type="match status" value="1"/>
</dbReference>
<dbReference type="PANTHER" id="PTHR18952:SF265">
    <property type="entry name" value="CARBONIC ANHYDRASE"/>
    <property type="match status" value="1"/>
</dbReference>
<name>A0ABR3G4V9_9PEZI</name>
<keyword evidence="12" id="KW-1185">Reference proteome</keyword>
<evidence type="ECO:0000313" key="12">
    <source>
        <dbReference type="Proteomes" id="UP001447188"/>
    </source>
</evidence>
<keyword evidence="6 9" id="KW-0862">Zinc</keyword>
<dbReference type="PROSITE" id="PS51144">
    <property type="entry name" value="ALPHA_CA_2"/>
    <property type="match status" value="1"/>
</dbReference>
<dbReference type="PROSITE" id="PS51257">
    <property type="entry name" value="PROKAR_LIPOPROTEIN"/>
    <property type="match status" value="1"/>
</dbReference>
<dbReference type="Gene3D" id="3.10.200.10">
    <property type="entry name" value="Alpha carbonic anhydrase"/>
    <property type="match status" value="1"/>
</dbReference>
<comment type="function">
    <text evidence="2 9">Reversible hydration of carbon dioxide.</text>
</comment>
<sequence>MQFFLIKALALSTSFAPLAFACIYKRDAGANEWSYTGDTGPVVWHRLNDTNSACATGKDQSPINVNTDVARGNITLEYPDIPGEFLVENNGHTIELTPTDPSKFIAKIGGLDYELLQFHFHTPSEHRLNNEHFPLEVHFVHQHVESKALAVMGVFFDVSPWFSDTFLFGIDLDEVTEVSKETDENYTHIFMSSIIKLNKKSSIYTYAGSLTTPPCSEAVTWFVAETPLDVSVRQYNQFKRIMKFNSRFTQNDLHKPVTDNLIADACQI</sequence>
<evidence type="ECO:0000256" key="6">
    <source>
        <dbReference type="ARBA" id="ARBA00022833"/>
    </source>
</evidence>
<dbReference type="InterPro" id="IPR041891">
    <property type="entry name" value="Alpha_CA_prokaryot-like"/>
</dbReference>
<reference evidence="11 12" key="1">
    <citation type="submission" date="2024-02" db="EMBL/GenBank/DDBJ databases">
        <title>Discinaceae phylogenomics.</title>
        <authorList>
            <person name="Dirks A.C."/>
            <person name="James T.Y."/>
        </authorList>
    </citation>
    <scope>NUCLEOTIDE SEQUENCE [LARGE SCALE GENOMIC DNA]</scope>
    <source>
        <strain evidence="11 12">ACD0624</strain>
    </source>
</reference>
<accession>A0ABR3G4V9</accession>
<proteinExistence type="inferred from homology"/>
<comment type="caution">
    <text evidence="11">The sequence shown here is derived from an EMBL/GenBank/DDBJ whole genome shotgun (WGS) entry which is preliminary data.</text>
</comment>
<dbReference type="CDD" id="cd03124">
    <property type="entry name" value="alpha_CA_prokaryotic_like"/>
    <property type="match status" value="1"/>
</dbReference>
<gene>
    <name evidence="11" type="ORF">Q9L58_010163</name>
</gene>
<dbReference type="EC" id="4.2.1.1" evidence="4 9"/>
<evidence type="ECO:0000256" key="5">
    <source>
        <dbReference type="ARBA" id="ARBA00022723"/>
    </source>
</evidence>
<comment type="similarity">
    <text evidence="3 9">Belongs to the alpha-carbonic anhydrase family.</text>
</comment>
<feature type="domain" description="Alpha-carbonic anhydrase" evidence="10">
    <location>
        <begin position="31"/>
        <end position="268"/>
    </location>
</feature>
<dbReference type="InterPro" id="IPR023561">
    <property type="entry name" value="Carbonic_anhydrase_a-class"/>
</dbReference>
<organism evidence="11 12">
    <name type="scientific">Discina gigas</name>
    <dbReference type="NCBI Taxonomy" id="1032678"/>
    <lineage>
        <taxon>Eukaryota</taxon>
        <taxon>Fungi</taxon>
        <taxon>Dikarya</taxon>
        <taxon>Ascomycota</taxon>
        <taxon>Pezizomycotina</taxon>
        <taxon>Pezizomycetes</taxon>
        <taxon>Pezizales</taxon>
        <taxon>Discinaceae</taxon>
        <taxon>Discina</taxon>
    </lineage>
</organism>
<dbReference type="EMBL" id="JBBBZM010000322">
    <property type="protein sequence ID" value="KAL0630982.1"/>
    <property type="molecule type" value="Genomic_DNA"/>
</dbReference>
<evidence type="ECO:0000313" key="11">
    <source>
        <dbReference type="EMBL" id="KAL0630982.1"/>
    </source>
</evidence>
<keyword evidence="5 9" id="KW-0479">Metal-binding</keyword>
<feature type="chain" id="PRO_5044974639" description="Carbonic anhydrase" evidence="9">
    <location>
        <begin position="22"/>
        <end position="268"/>
    </location>
</feature>
<evidence type="ECO:0000259" key="10">
    <source>
        <dbReference type="PROSITE" id="PS51144"/>
    </source>
</evidence>
<protein>
    <recommendedName>
        <fullName evidence="4 9">Carbonic anhydrase</fullName>
        <ecNumber evidence="4 9">4.2.1.1</ecNumber>
    </recommendedName>
</protein>
<evidence type="ECO:0000256" key="3">
    <source>
        <dbReference type="ARBA" id="ARBA00010718"/>
    </source>
</evidence>
<evidence type="ECO:0000256" key="8">
    <source>
        <dbReference type="ARBA" id="ARBA00048348"/>
    </source>
</evidence>
<dbReference type="SUPFAM" id="SSF51069">
    <property type="entry name" value="Carbonic anhydrase"/>
    <property type="match status" value="1"/>
</dbReference>
<dbReference type="PROSITE" id="PS00162">
    <property type="entry name" value="ALPHA_CA_1"/>
    <property type="match status" value="1"/>
</dbReference>
<dbReference type="Pfam" id="PF00194">
    <property type="entry name" value="Carb_anhydrase"/>
    <property type="match status" value="1"/>
</dbReference>
<keyword evidence="7 9" id="KW-0456">Lyase</keyword>
<comment type="cofactor">
    <cofactor evidence="1 9">
        <name>Zn(2+)</name>
        <dbReference type="ChEBI" id="CHEBI:29105"/>
    </cofactor>
</comment>
<dbReference type="InterPro" id="IPR036398">
    <property type="entry name" value="CA_dom_sf"/>
</dbReference>
<dbReference type="InterPro" id="IPR018338">
    <property type="entry name" value="Carbonic_anhydrase_a-class_CS"/>
</dbReference>